<accession>A0A0C3SA63</accession>
<keyword evidence="1" id="KW-1133">Transmembrane helix</keyword>
<dbReference type="Proteomes" id="UP000053257">
    <property type="component" value="Unassembled WGS sequence"/>
</dbReference>
<sequence>FDTVTERLNALPLSAVALSTFTLGVLATAGATFVWRRYLRRIPNAEWITPDYFARRRWIKGYVTSVGDADNFRIYHTPSVGWHWLRSVPDTSKELKDKTIHIRLAGVDAPEGAHFGRPAQEHYAQCLGWLKDQVLGKTVYCQLLRRDQYSRVVAMPYLKPRLLPNFLARGRCIPIEMLKAGWGVTYKEGGAQYGDYSVEQFVQLEQEAKCVLPSPSAMTKAARRGIWKSGDLKETPAAYKRKYA</sequence>
<evidence type="ECO:0000259" key="2">
    <source>
        <dbReference type="PROSITE" id="PS50830"/>
    </source>
</evidence>
<dbReference type="InterPro" id="IPR016071">
    <property type="entry name" value="Staphylococal_nuclease_OB-fold"/>
</dbReference>
<keyword evidence="1" id="KW-0472">Membrane</keyword>
<feature type="domain" description="TNase-like" evidence="2">
    <location>
        <begin position="57"/>
        <end position="229"/>
    </location>
</feature>
<dbReference type="OrthoDB" id="430293at2759"/>
<gene>
    <name evidence="3" type="ORF">PHLGIDRAFT_54489</name>
</gene>
<feature type="non-terminal residue" evidence="3">
    <location>
        <position position="1"/>
    </location>
</feature>
<dbReference type="PROSITE" id="PS50830">
    <property type="entry name" value="TNASE_3"/>
    <property type="match status" value="1"/>
</dbReference>
<organism evidence="3 4">
    <name type="scientific">Phlebiopsis gigantea (strain 11061_1 CR5-6)</name>
    <name type="common">White-rot fungus</name>
    <name type="synonym">Peniophora gigantea</name>
    <dbReference type="NCBI Taxonomy" id="745531"/>
    <lineage>
        <taxon>Eukaryota</taxon>
        <taxon>Fungi</taxon>
        <taxon>Dikarya</taxon>
        <taxon>Basidiomycota</taxon>
        <taxon>Agaricomycotina</taxon>
        <taxon>Agaricomycetes</taxon>
        <taxon>Polyporales</taxon>
        <taxon>Phanerochaetaceae</taxon>
        <taxon>Phlebiopsis</taxon>
    </lineage>
</organism>
<dbReference type="Gene3D" id="2.40.50.90">
    <property type="match status" value="1"/>
</dbReference>
<evidence type="ECO:0000313" key="3">
    <source>
        <dbReference type="EMBL" id="KIP06770.1"/>
    </source>
</evidence>
<feature type="non-terminal residue" evidence="3">
    <location>
        <position position="244"/>
    </location>
</feature>
<dbReference type="SUPFAM" id="SSF50199">
    <property type="entry name" value="Staphylococcal nuclease"/>
    <property type="match status" value="1"/>
</dbReference>
<evidence type="ECO:0000256" key="1">
    <source>
        <dbReference type="SAM" id="Phobius"/>
    </source>
</evidence>
<feature type="transmembrane region" description="Helical" evidence="1">
    <location>
        <begin position="12"/>
        <end position="35"/>
    </location>
</feature>
<proteinExistence type="predicted"/>
<dbReference type="SMART" id="SM00318">
    <property type="entry name" value="SNc"/>
    <property type="match status" value="1"/>
</dbReference>
<dbReference type="AlphaFoldDB" id="A0A0C3SA63"/>
<keyword evidence="1" id="KW-0812">Transmembrane</keyword>
<dbReference type="HOGENOM" id="CLU_046484_0_0_1"/>
<reference evidence="3 4" key="1">
    <citation type="journal article" date="2014" name="PLoS Genet.">
        <title>Analysis of the Phlebiopsis gigantea genome, transcriptome and secretome provides insight into its pioneer colonization strategies of wood.</title>
        <authorList>
            <person name="Hori C."/>
            <person name="Ishida T."/>
            <person name="Igarashi K."/>
            <person name="Samejima M."/>
            <person name="Suzuki H."/>
            <person name="Master E."/>
            <person name="Ferreira P."/>
            <person name="Ruiz-Duenas F.J."/>
            <person name="Held B."/>
            <person name="Canessa P."/>
            <person name="Larrondo L.F."/>
            <person name="Schmoll M."/>
            <person name="Druzhinina I.S."/>
            <person name="Kubicek C.P."/>
            <person name="Gaskell J.A."/>
            <person name="Kersten P."/>
            <person name="St John F."/>
            <person name="Glasner J."/>
            <person name="Sabat G."/>
            <person name="Splinter BonDurant S."/>
            <person name="Syed K."/>
            <person name="Yadav J."/>
            <person name="Mgbeahuruike A.C."/>
            <person name="Kovalchuk A."/>
            <person name="Asiegbu F.O."/>
            <person name="Lackner G."/>
            <person name="Hoffmeister D."/>
            <person name="Rencoret J."/>
            <person name="Gutierrez A."/>
            <person name="Sun H."/>
            <person name="Lindquist E."/>
            <person name="Barry K."/>
            <person name="Riley R."/>
            <person name="Grigoriev I.V."/>
            <person name="Henrissat B."/>
            <person name="Kues U."/>
            <person name="Berka R.M."/>
            <person name="Martinez A.T."/>
            <person name="Covert S.F."/>
            <person name="Blanchette R.A."/>
            <person name="Cullen D."/>
        </authorList>
    </citation>
    <scope>NUCLEOTIDE SEQUENCE [LARGE SCALE GENOMIC DNA]</scope>
    <source>
        <strain evidence="3 4">11061_1 CR5-6</strain>
    </source>
</reference>
<dbReference type="Pfam" id="PF00565">
    <property type="entry name" value="SNase"/>
    <property type="match status" value="1"/>
</dbReference>
<dbReference type="STRING" id="745531.A0A0C3SA63"/>
<dbReference type="InterPro" id="IPR035437">
    <property type="entry name" value="SNase_OB-fold_sf"/>
</dbReference>
<name>A0A0C3SA63_PHLG1</name>
<evidence type="ECO:0000313" key="4">
    <source>
        <dbReference type="Proteomes" id="UP000053257"/>
    </source>
</evidence>
<protein>
    <recommendedName>
        <fullName evidence="2">TNase-like domain-containing protein</fullName>
    </recommendedName>
</protein>
<keyword evidence="4" id="KW-1185">Reference proteome</keyword>
<dbReference type="EMBL" id="KN840511">
    <property type="protein sequence ID" value="KIP06770.1"/>
    <property type="molecule type" value="Genomic_DNA"/>
</dbReference>